<evidence type="ECO:0000313" key="1">
    <source>
        <dbReference type="EMBL" id="AEW19951.1"/>
    </source>
</evidence>
<dbReference type="HOGENOM" id="CLU_2720932_0_0_10"/>
<accession>G8UP87</accession>
<protein>
    <submittedName>
        <fullName evidence="1">Uncharacterized protein</fullName>
    </submittedName>
</protein>
<keyword evidence="2" id="KW-1185">Reference proteome</keyword>
<sequence>MSSISWYNVFCYHPETYTFPNGCKLTNYLLVRKTRSSFIFSPVSDRLRRKEVNAKRANYMTTQKLFMSLYIN</sequence>
<gene>
    <name evidence="1" type="ordered locus">BFO_2918</name>
</gene>
<dbReference type="KEGG" id="tfo:BFO_2918"/>
<evidence type="ECO:0000313" key="2">
    <source>
        <dbReference type="Proteomes" id="UP000005436"/>
    </source>
</evidence>
<dbReference type="Proteomes" id="UP000005436">
    <property type="component" value="Chromosome"/>
</dbReference>
<reference evidence="2" key="1">
    <citation type="submission" date="2011-12" db="EMBL/GenBank/DDBJ databases">
        <title>Complete sequence of Tannerella forsythia ATCC 43037.</title>
        <authorList>
            <person name="Dewhirst F."/>
            <person name="Tanner A."/>
            <person name="Izard J."/>
            <person name="Brinkac L."/>
            <person name="Durkin A.S."/>
            <person name="Hostetler J."/>
            <person name="Shetty J."/>
            <person name="Torralba M."/>
            <person name="Gill S."/>
            <person name="Nelson K."/>
        </authorList>
    </citation>
    <scope>NUCLEOTIDE SEQUENCE [LARGE SCALE GENOMIC DNA]</scope>
    <source>
        <strain evidence="2">ATCC 43037 / JCM 10827 / CCUG 33226 / KCTC 5666 / FDC 338</strain>
    </source>
</reference>
<name>G8UP87_TANFA</name>
<dbReference type="AlphaFoldDB" id="G8UP87"/>
<organism evidence="1 2">
    <name type="scientific">Tannerella forsythia (strain ATCC 43037 / JCM 10827 / CCUG 21028 A / KCTC 5666 / FDC 338)</name>
    <name type="common">Bacteroides forsythus</name>
    <dbReference type="NCBI Taxonomy" id="203275"/>
    <lineage>
        <taxon>Bacteria</taxon>
        <taxon>Pseudomonadati</taxon>
        <taxon>Bacteroidota</taxon>
        <taxon>Bacteroidia</taxon>
        <taxon>Bacteroidales</taxon>
        <taxon>Tannerellaceae</taxon>
        <taxon>Tannerella</taxon>
    </lineage>
</organism>
<dbReference type="EMBL" id="CP003191">
    <property type="protein sequence ID" value="AEW19951.1"/>
    <property type="molecule type" value="Genomic_DNA"/>
</dbReference>
<proteinExistence type="predicted"/>
<dbReference type="STRING" id="203275.BFO_2918"/>